<proteinExistence type="predicted"/>
<dbReference type="Proteomes" id="UP000777935">
    <property type="component" value="Unassembled WGS sequence"/>
</dbReference>
<gene>
    <name evidence="1" type="ORF">HRQ87_07055</name>
</gene>
<evidence type="ECO:0008006" key="3">
    <source>
        <dbReference type="Google" id="ProtNLM"/>
    </source>
</evidence>
<organism evidence="1 2">
    <name type="scientific">Parasulfitobacter algicola</name>
    <dbReference type="NCBI Taxonomy" id="2614809"/>
    <lineage>
        <taxon>Bacteria</taxon>
        <taxon>Pseudomonadati</taxon>
        <taxon>Pseudomonadota</taxon>
        <taxon>Alphaproteobacteria</taxon>
        <taxon>Rhodobacterales</taxon>
        <taxon>Roseobacteraceae</taxon>
        <taxon>Parasulfitobacter</taxon>
    </lineage>
</organism>
<dbReference type="RefSeq" id="WP_174136711.1">
    <property type="nucleotide sequence ID" value="NZ_JABUFE010000003.1"/>
</dbReference>
<keyword evidence="2" id="KW-1185">Reference proteome</keyword>
<comment type="caution">
    <text evidence="1">The sequence shown here is derived from an EMBL/GenBank/DDBJ whole genome shotgun (WGS) entry which is preliminary data.</text>
</comment>
<protein>
    <recommendedName>
        <fullName evidence="3">N-acetyltransferase domain-containing protein</fullName>
    </recommendedName>
</protein>
<name>A0ABX2IQC7_9RHOB</name>
<reference evidence="1 2" key="1">
    <citation type="submission" date="2020-06" db="EMBL/GenBank/DDBJ databases">
        <title>Sulfitobacter algicola sp. nov., isolated from green algae.</title>
        <authorList>
            <person name="Wang C."/>
        </authorList>
    </citation>
    <scope>NUCLEOTIDE SEQUENCE [LARGE SCALE GENOMIC DNA]</scope>
    <source>
        <strain evidence="1 2">1151</strain>
    </source>
</reference>
<dbReference type="EMBL" id="JABUFE010000003">
    <property type="protein sequence ID" value="NSX54560.1"/>
    <property type="molecule type" value="Genomic_DNA"/>
</dbReference>
<evidence type="ECO:0000313" key="2">
    <source>
        <dbReference type="Proteomes" id="UP000777935"/>
    </source>
</evidence>
<sequence>MVDLAIDGHILRQSKIEDCETLGPHLRKADIEELHLAEYPSSVEALIKSFKNSKKAITVLSQDGQAQMMFGVGWTRTPRVGLVWLLASDYIFECQKTFLRYSRPAVNWMLEDHDLILNCVHDENTVSLNWLRWLSFEAIQHYPDYGIGAPFTEMALFKDEVTKSMYLSKSWPQGRSFEDVFAPTRHV</sequence>
<evidence type="ECO:0000313" key="1">
    <source>
        <dbReference type="EMBL" id="NSX54560.1"/>
    </source>
</evidence>
<accession>A0ABX2IQC7</accession>